<dbReference type="Pfam" id="PF00295">
    <property type="entry name" value="Glyco_hydro_28"/>
    <property type="match status" value="1"/>
</dbReference>
<evidence type="ECO:0000256" key="5">
    <source>
        <dbReference type="SAM" id="SignalP"/>
    </source>
</evidence>
<gene>
    <name evidence="6" type="ORF">FHX64_001161</name>
</gene>
<evidence type="ECO:0000256" key="3">
    <source>
        <dbReference type="ARBA" id="ARBA00023295"/>
    </source>
</evidence>
<dbReference type="GO" id="GO:0005975">
    <property type="term" value="P:carbohydrate metabolic process"/>
    <property type="evidence" value="ECO:0007669"/>
    <property type="project" value="InterPro"/>
</dbReference>
<evidence type="ECO:0000256" key="2">
    <source>
        <dbReference type="ARBA" id="ARBA00022801"/>
    </source>
</evidence>
<dbReference type="SUPFAM" id="SSF51126">
    <property type="entry name" value="Pectin lyase-like"/>
    <property type="match status" value="1"/>
</dbReference>
<protein>
    <submittedName>
        <fullName evidence="6">Polygalacturonase</fullName>
    </submittedName>
</protein>
<organism evidence="6 7">
    <name type="scientific">Microbacter margulisiae</name>
    <dbReference type="NCBI Taxonomy" id="1350067"/>
    <lineage>
        <taxon>Bacteria</taxon>
        <taxon>Pseudomonadati</taxon>
        <taxon>Bacteroidota</taxon>
        <taxon>Bacteroidia</taxon>
        <taxon>Bacteroidales</taxon>
        <taxon>Porphyromonadaceae</taxon>
        <taxon>Microbacter</taxon>
    </lineage>
</organism>
<comment type="similarity">
    <text evidence="1 4">Belongs to the glycosyl hydrolase 28 family.</text>
</comment>
<dbReference type="PROSITE" id="PS00502">
    <property type="entry name" value="POLYGALACTURONASE"/>
    <property type="match status" value="1"/>
</dbReference>
<dbReference type="SMART" id="SM00710">
    <property type="entry name" value="PbH1"/>
    <property type="match status" value="5"/>
</dbReference>
<dbReference type="InterPro" id="IPR011050">
    <property type="entry name" value="Pectin_lyase_fold/virulence"/>
</dbReference>
<keyword evidence="3 4" id="KW-0326">Glycosidase</keyword>
<dbReference type="EMBL" id="JACHYB010000001">
    <property type="protein sequence ID" value="MBB3186998.1"/>
    <property type="molecule type" value="Genomic_DNA"/>
</dbReference>
<comment type="caution">
    <text evidence="6">The sequence shown here is derived from an EMBL/GenBank/DDBJ whole genome shotgun (WGS) entry which is preliminary data.</text>
</comment>
<accession>A0A7W5DQR7</accession>
<dbReference type="Gene3D" id="2.160.20.10">
    <property type="entry name" value="Single-stranded right-handed beta-helix, Pectin lyase-like"/>
    <property type="match status" value="1"/>
</dbReference>
<dbReference type="InterPro" id="IPR012334">
    <property type="entry name" value="Pectin_lyas_fold"/>
</dbReference>
<evidence type="ECO:0000313" key="7">
    <source>
        <dbReference type="Proteomes" id="UP000544222"/>
    </source>
</evidence>
<evidence type="ECO:0000313" key="6">
    <source>
        <dbReference type="EMBL" id="MBB3186998.1"/>
    </source>
</evidence>
<keyword evidence="2 4" id="KW-0378">Hydrolase</keyword>
<name>A0A7W5DQR7_9PORP</name>
<reference evidence="6 7" key="1">
    <citation type="submission" date="2020-08" db="EMBL/GenBank/DDBJ databases">
        <title>Genomic Encyclopedia of Type Strains, Phase IV (KMG-IV): sequencing the most valuable type-strain genomes for metagenomic binning, comparative biology and taxonomic classification.</title>
        <authorList>
            <person name="Goeker M."/>
        </authorList>
    </citation>
    <scope>NUCLEOTIDE SEQUENCE [LARGE SCALE GENOMIC DNA]</scope>
    <source>
        <strain evidence="6 7">DSM 27471</strain>
    </source>
</reference>
<sequence length="527" mass="57979">MRHLLIALILLFLGKNMTAETINMQKTGCIADGKTLNTEIIKKVIDQLSAKGGGTLFFPAGTYLTGPIVLKSNITIDIEAGATLLFSNNFDDYLPFVTMRYEGVVMKSFSPLFYAYGQENITIEGRGKIDGNGAAWWNAAWAFETKNEALIKNKLEKYRLLWDKENPGFHIEPNSDWKGTLAKKFFRPPFIQFYKSKNIRIEGITLTNSPFWTIDPVFCDNVTITGVTIQNPYHSPNTDGINPSSCKNVHISNCYISAGDDCLTIKSGRDAQGRKYGIPSENITVTNCTMLAGHGGVVIGSEMSGGVRNVAVSNCVFDGTDNGIRIKSVRGRGGVVENVSFNNIVMNNIKKGGIVVNLFYANIPPEPVSERTPIFRDIHISGITGRNINQACVVKGLEEMPISNISFDNINMDAKTGFDISKAKDIRLNNVQVNVQLGAAFKLSDVENSYLNNIYTASPLAAKPLIEADNTRGMFITGCFPSGNQSFLSLSGEKSDYIVLSNDYLGRLSQPIVKQDSLNKNIHFIEK</sequence>
<evidence type="ECO:0000256" key="4">
    <source>
        <dbReference type="RuleBase" id="RU361169"/>
    </source>
</evidence>
<dbReference type="AlphaFoldDB" id="A0A7W5DQR7"/>
<dbReference type="PANTHER" id="PTHR31339">
    <property type="entry name" value="PECTIN LYASE-RELATED"/>
    <property type="match status" value="1"/>
</dbReference>
<keyword evidence="7" id="KW-1185">Reference proteome</keyword>
<feature type="signal peptide" evidence="5">
    <location>
        <begin position="1"/>
        <end position="19"/>
    </location>
</feature>
<dbReference type="GO" id="GO:0004650">
    <property type="term" value="F:polygalacturonase activity"/>
    <property type="evidence" value="ECO:0007669"/>
    <property type="project" value="InterPro"/>
</dbReference>
<dbReference type="InterPro" id="IPR051801">
    <property type="entry name" value="GH28_Enzymes"/>
</dbReference>
<dbReference type="InterPro" id="IPR006626">
    <property type="entry name" value="PbH1"/>
</dbReference>
<dbReference type="Proteomes" id="UP000544222">
    <property type="component" value="Unassembled WGS sequence"/>
</dbReference>
<keyword evidence="5" id="KW-0732">Signal</keyword>
<feature type="chain" id="PRO_5031366187" evidence="5">
    <location>
        <begin position="20"/>
        <end position="527"/>
    </location>
</feature>
<evidence type="ECO:0000256" key="1">
    <source>
        <dbReference type="ARBA" id="ARBA00008834"/>
    </source>
</evidence>
<proteinExistence type="inferred from homology"/>
<dbReference type="InterPro" id="IPR000743">
    <property type="entry name" value="Glyco_hydro_28"/>
</dbReference>
<dbReference type="PANTHER" id="PTHR31339:SF9">
    <property type="entry name" value="PLASMIN AND FIBRONECTIN-BINDING PROTEIN A"/>
    <property type="match status" value="1"/>
</dbReference>